<dbReference type="EMBL" id="ML119123">
    <property type="protein sequence ID" value="RPB13448.1"/>
    <property type="molecule type" value="Genomic_DNA"/>
</dbReference>
<protein>
    <recommendedName>
        <fullName evidence="4">Protein kinase domain-containing protein</fullName>
    </recommendedName>
</protein>
<accession>A0A3N4KVF0</accession>
<evidence type="ECO:0008006" key="4">
    <source>
        <dbReference type="Google" id="ProtNLM"/>
    </source>
</evidence>
<dbReference type="InParanoid" id="A0A3N4KVF0"/>
<feature type="compositionally biased region" description="Basic and acidic residues" evidence="1">
    <location>
        <begin position="395"/>
        <end position="410"/>
    </location>
</feature>
<dbReference type="Proteomes" id="UP000277580">
    <property type="component" value="Unassembled WGS sequence"/>
</dbReference>
<reference evidence="2 3" key="1">
    <citation type="journal article" date="2018" name="Nat. Ecol. Evol.">
        <title>Pezizomycetes genomes reveal the molecular basis of ectomycorrhizal truffle lifestyle.</title>
        <authorList>
            <person name="Murat C."/>
            <person name="Payen T."/>
            <person name="Noel B."/>
            <person name="Kuo A."/>
            <person name="Morin E."/>
            <person name="Chen J."/>
            <person name="Kohler A."/>
            <person name="Krizsan K."/>
            <person name="Balestrini R."/>
            <person name="Da Silva C."/>
            <person name="Montanini B."/>
            <person name="Hainaut M."/>
            <person name="Levati E."/>
            <person name="Barry K.W."/>
            <person name="Belfiori B."/>
            <person name="Cichocki N."/>
            <person name="Clum A."/>
            <person name="Dockter R.B."/>
            <person name="Fauchery L."/>
            <person name="Guy J."/>
            <person name="Iotti M."/>
            <person name="Le Tacon F."/>
            <person name="Lindquist E.A."/>
            <person name="Lipzen A."/>
            <person name="Malagnac F."/>
            <person name="Mello A."/>
            <person name="Molinier V."/>
            <person name="Miyauchi S."/>
            <person name="Poulain J."/>
            <person name="Riccioni C."/>
            <person name="Rubini A."/>
            <person name="Sitrit Y."/>
            <person name="Splivallo R."/>
            <person name="Traeger S."/>
            <person name="Wang M."/>
            <person name="Zifcakova L."/>
            <person name="Wipf D."/>
            <person name="Zambonelli A."/>
            <person name="Paolocci F."/>
            <person name="Nowrousian M."/>
            <person name="Ottonello S."/>
            <person name="Baldrian P."/>
            <person name="Spatafora J.W."/>
            <person name="Henrissat B."/>
            <person name="Nagy L.G."/>
            <person name="Aury J.M."/>
            <person name="Wincker P."/>
            <person name="Grigoriev I.V."/>
            <person name="Bonfante P."/>
            <person name="Martin F.M."/>
        </authorList>
    </citation>
    <scope>NUCLEOTIDE SEQUENCE [LARGE SCALE GENOMIC DNA]</scope>
    <source>
        <strain evidence="2 3">CCBAS932</strain>
    </source>
</reference>
<sequence>MSPPKGSSKPPTIGPLKSLSRERPCIRCQTILHQQKMPSHDTTDPAEMVPINRALYVTRYTFEQIFDFGRLRYHCLLDYNRSYNYCAENVCLRAFWDALGAKDEPRQRLSANSCVNLFLPTIRKDYAARMLMGPCSDEYDDLYTGERGPPIKLQVATTPRQLIGLEVTIHNSPRVYPAVGASNAIKNTHPRVLTFEREEVELQKELERGLFTAVVAGRRCWVKTARFYLNADSFRREVDAIVRAPRQHTIQQLVGFVVVDRIGANQEGGEMIDGIVIRSRKGKVRQLKGIPSCTGDEGWKWKSQIGGAVELLHRANIIWGRAIPDNVMIDNDGNALLIDFAGCLDGDTRKEDMDGLYAIFGFIDSITNKPIDNDTHGYSSEDESDFQWSDDENEFQGRSDDENEYGDGKRFWGRGGNENELGVQGDIDVEGEDDIYAAYW</sequence>
<proteinExistence type="predicted"/>
<keyword evidence="3" id="KW-1185">Reference proteome</keyword>
<feature type="region of interest" description="Disordered" evidence="1">
    <location>
        <begin position="371"/>
        <end position="426"/>
    </location>
</feature>
<dbReference type="STRING" id="1392247.A0A3N4KVF0"/>
<gene>
    <name evidence="2" type="ORF">P167DRAFT_573469</name>
</gene>
<dbReference type="OrthoDB" id="4062651at2759"/>
<name>A0A3N4KVF0_9PEZI</name>
<dbReference type="Gene3D" id="1.10.510.10">
    <property type="entry name" value="Transferase(Phosphotransferase) domain 1"/>
    <property type="match status" value="1"/>
</dbReference>
<evidence type="ECO:0000313" key="3">
    <source>
        <dbReference type="Proteomes" id="UP000277580"/>
    </source>
</evidence>
<evidence type="ECO:0000256" key="1">
    <source>
        <dbReference type="SAM" id="MobiDB-lite"/>
    </source>
</evidence>
<dbReference type="AlphaFoldDB" id="A0A3N4KVF0"/>
<dbReference type="InterPro" id="IPR011009">
    <property type="entry name" value="Kinase-like_dom_sf"/>
</dbReference>
<dbReference type="SUPFAM" id="SSF56112">
    <property type="entry name" value="Protein kinase-like (PK-like)"/>
    <property type="match status" value="1"/>
</dbReference>
<evidence type="ECO:0000313" key="2">
    <source>
        <dbReference type="EMBL" id="RPB13448.1"/>
    </source>
</evidence>
<feature type="compositionally biased region" description="Acidic residues" evidence="1">
    <location>
        <begin position="380"/>
        <end position="394"/>
    </location>
</feature>
<organism evidence="2 3">
    <name type="scientific">Morchella conica CCBAS932</name>
    <dbReference type="NCBI Taxonomy" id="1392247"/>
    <lineage>
        <taxon>Eukaryota</taxon>
        <taxon>Fungi</taxon>
        <taxon>Dikarya</taxon>
        <taxon>Ascomycota</taxon>
        <taxon>Pezizomycotina</taxon>
        <taxon>Pezizomycetes</taxon>
        <taxon>Pezizales</taxon>
        <taxon>Morchellaceae</taxon>
        <taxon>Morchella</taxon>
    </lineage>
</organism>